<keyword evidence="2" id="KW-0833">Ubl conjugation pathway</keyword>
<dbReference type="SUPFAM" id="SSF54695">
    <property type="entry name" value="POZ domain"/>
    <property type="match status" value="1"/>
</dbReference>
<comment type="similarity">
    <text evidence="1">Belongs to the SKP1 family.</text>
</comment>
<gene>
    <name evidence="4" type="ORF">PMAYCL1PPCAC_00153</name>
</gene>
<name>A0AAN5BYK2_9BILA</name>
<accession>A0AAN5BYK2</accession>
<evidence type="ECO:0000259" key="3">
    <source>
        <dbReference type="Pfam" id="PF03931"/>
    </source>
</evidence>
<sequence>LQMSDTVELIRVSTKDNVEITIPQKIAEQCGTIRNLMEAVGESGINSDFVIPLPNVTNSDMQLILNWLQRFPPHPTEQEVETRHNSDNKYCGRTQIAPLERRFFEALPTTNALFGMLNSAMYLDIPSISAAGSSYMAEKIKDMTVEEARAYMNLPDDIQGWEMDQMKDDLLWLKQDAPAPSTE</sequence>
<dbReference type="InterPro" id="IPR001232">
    <property type="entry name" value="SKP1-like"/>
</dbReference>
<dbReference type="SMART" id="SM00512">
    <property type="entry name" value="Skp1"/>
    <property type="match status" value="1"/>
</dbReference>
<dbReference type="GO" id="GO:0006511">
    <property type="term" value="P:ubiquitin-dependent protein catabolic process"/>
    <property type="evidence" value="ECO:0007669"/>
    <property type="project" value="InterPro"/>
</dbReference>
<dbReference type="InterPro" id="IPR036296">
    <property type="entry name" value="SKP1-like_dim_sf"/>
</dbReference>
<feature type="non-terminal residue" evidence="4">
    <location>
        <position position="1"/>
    </location>
</feature>
<dbReference type="AlphaFoldDB" id="A0AAN5BYK2"/>
<dbReference type="EMBL" id="BTRK01000001">
    <property type="protein sequence ID" value="GMR29958.1"/>
    <property type="molecule type" value="Genomic_DNA"/>
</dbReference>
<evidence type="ECO:0000313" key="5">
    <source>
        <dbReference type="Proteomes" id="UP001328107"/>
    </source>
</evidence>
<keyword evidence="5" id="KW-1185">Reference proteome</keyword>
<dbReference type="InterPro" id="IPR016897">
    <property type="entry name" value="SKP1"/>
</dbReference>
<feature type="domain" description="SKP1 component POZ" evidence="3">
    <location>
        <begin position="10"/>
        <end position="69"/>
    </location>
</feature>
<evidence type="ECO:0000256" key="1">
    <source>
        <dbReference type="ARBA" id="ARBA00009993"/>
    </source>
</evidence>
<protein>
    <recommendedName>
        <fullName evidence="3">SKP1 component POZ domain-containing protein</fullName>
    </recommendedName>
</protein>
<reference evidence="5" key="1">
    <citation type="submission" date="2022-10" db="EMBL/GenBank/DDBJ databases">
        <title>Genome assembly of Pristionchus species.</title>
        <authorList>
            <person name="Yoshida K."/>
            <person name="Sommer R.J."/>
        </authorList>
    </citation>
    <scope>NUCLEOTIDE SEQUENCE [LARGE SCALE GENOMIC DNA]</scope>
    <source>
        <strain evidence="5">RS5460</strain>
    </source>
</reference>
<evidence type="ECO:0000256" key="2">
    <source>
        <dbReference type="ARBA" id="ARBA00022786"/>
    </source>
</evidence>
<proteinExistence type="inferred from homology"/>
<evidence type="ECO:0000313" key="4">
    <source>
        <dbReference type="EMBL" id="GMR29958.1"/>
    </source>
</evidence>
<dbReference type="InterPro" id="IPR011333">
    <property type="entry name" value="SKP1/BTB/POZ_sf"/>
</dbReference>
<dbReference type="InterPro" id="IPR016073">
    <property type="entry name" value="Skp1_comp_POZ"/>
</dbReference>
<dbReference type="PANTHER" id="PTHR11165">
    <property type="entry name" value="SKP1"/>
    <property type="match status" value="1"/>
</dbReference>
<dbReference type="Pfam" id="PF03931">
    <property type="entry name" value="Skp1_POZ"/>
    <property type="match status" value="1"/>
</dbReference>
<comment type="caution">
    <text evidence="4">The sequence shown here is derived from an EMBL/GenBank/DDBJ whole genome shotgun (WGS) entry which is preliminary data.</text>
</comment>
<organism evidence="4 5">
    <name type="scientific">Pristionchus mayeri</name>
    <dbReference type="NCBI Taxonomy" id="1317129"/>
    <lineage>
        <taxon>Eukaryota</taxon>
        <taxon>Metazoa</taxon>
        <taxon>Ecdysozoa</taxon>
        <taxon>Nematoda</taxon>
        <taxon>Chromadorea</taxon>
        <taxon>Rhabditida</taxon>
        <taxon>Rhabditina</taxon>
        <taxon>Diplogasteromorpha</taxon>
        <taxon>Diplogasteroidea</taxon>
        <taxon>Neodiplogasteridae</taxon>
        <taxon>Pristionchus</taxon>
    </lineage>
</organism>
<dbReference type="Gene3D" id="3.30.710.10">
    <property type="entry name" value="Potassium Channel Kv1.1, Chain A"/>
    <property type="match status" value="1"/>
</dbReference>
<dbReference type="SUPFAM" id="SSF81382">
    <property type="entry name" value="Skp1 dimerisation domain-like"/>
    <property type="match status" value="1"/>
</dbReference>
<dbReference type="Proteomes" id="UP001328107">
    <property type="component" value="Unassembled WGS sequence"/>
</dbReference>